<dbReference type="Proteomes" id="UP000834106">
    <property type="component" value="Chromosome 22"/>
</dbReference>
<dbReference type="Pfam" id="PF00168">
    <property type="entry name" value="C2"/>
    <property type="match status" value="1"/>
</dbReference>
<dbReference type="Gene3D" id="2.60.40.150">
    <property type="entry name" value="C2 domain"/>
    <property type="match status" value="1"/>
</dbReference>
<dbReference type="InterPro" id="IPR035892">
    <property type="entry name" value="C2_domain_sf"/>
</dbReference>
<evidence type="ECO:0000256" key="1">
    <source>
        <dbReference type="SAM" id="Phobius"/>
    </source>
</evidence>
<dbReference type="AlphaFoldDB" id="A0AAD2AE36"/>
<keyword evidence="1" id="KW-0812">Transmembrane</keyword>
<evidence type="ECO:0000313" key="3">
    <source>
        <dbReference type="EMBL" id="CAI9786644.1"/>
    </source>
</evidence>
<evidence type="ECO:0000259" key="2">
    <source>
        <dbReference type="PROSITE" id="PS50004"/>
    </source>
</evidence>
<feature type="transmembrane region" description="Helical" evidence="1">
    <location>
        <begin position="155"/>
        <end position="180"/>
    </location>
</feature>
<keyword evidence="1" id="KW-1133">Transmembrane helix</keyword>
<keyword evidence="1" id="KW-0472">Membrane</keyword>
<dbReference type="SUPFAM" id="SSF49562">
    <property type="entry name" value="C2 domain (Calcium/lipid-binding domain, CaLB)"/>
    <property type="match status" value="1"/>
</dbReference>
<feature type="domain" description="C2" evidence="2">
    <location>
        <begin position="1"/>
        <end position="116"/>
    </location>
</feature>
<reference evidence="3" key="1">
    <citation type="submission" date="2023-05" db="EMBL/GenBank/DDBJ databases">
        <authorList>
            <person name="Huff M."/>
        </authorList>
    </citation>
    <scope>NUCLEOTIDE SEQUENCE</scope>
</reference>
<sequence>MGKQNYVLYRKFNLTIISAANLPNVRTYFKPKMYAKVSFCGDKKTEQRTRAEKHGQLNPAWNYTMKYKIDESGITHSGLQLVIKLYCKRTLGDRYVGEIHTSVEELFDYAYKSGGSATSSLPIMKGSAETGGVLKFSYKFGEKIQKKKPGFVKRILLPGACILLRVAGAITLGVVIPVSFDAKHNIVHPDKLNKKKLNVLKNPQHICYSVLHICSIR</sequence>
<proteinExistence type="predicted"/>
<dbReference type="PROSITE" id="PS50004">
    <property type="entry name" value="C2"/>
    <property type="match status" value="1"/>
</dbReference>
<organism evidence="3 4">
    <name type="scientific">Fraxinus pennsylvanica</name>
    <dbReference type="NCBI Taxonomy" id="56036"/>
    <lineage>
        <taxon>Eukaryota</taxon>
        <taxon>Viridiplantae</taxon>
        <taxon>Streptophyta</taxon>
        <taxon>Embryophyta</taxon>
        <taxon>Tracheophyta</taxon>
        <taxon>Spermatophyta</taxon>
        <taxon>Magnoliopsida</taxon>
        <taxon>eudicotyledons</taxon>
        <taxon>Gunneridae</taxon>
        <taxon>Pentapetalae</taxon>
        <taxon>asterids</taxon>
        <taxon>lamiids</taxon>
        <taxon>Lamiales</taxon>
        <taxon>Oleaceae</taxon>
        <taxon>Oleeae</taxon>
        <taxon>Fraxinus</taxon>
    </lineage>
</organism>
<dbReference type="EMBL" id="OU503057">
    <property type="protein sequence ID" value="CAI9786644.1"/>
    <property type="molecule type" value="Genomic_DNA"/>
</dbReference>
<keyword evidence="4" id="KW-1185">Reference proteome</keyword>
<gene>
    <name evidence="3" type="ORF">FPE_LOCUS34074</name>
</gene>
<dbReference type="InterPro" id="IPR000008">
    <property type="entry name" value="C2_dom"/>
</dbReference>
<evidence type="ECO:0000313" key="4">
    <source>
        <dbReference type="Proteomes" id="UP000834106"/>
    </source>
</evidence>
<dbReference type="PANTHER" id="PTHR32246">
    <property type="entry name" value="INGRESSION PROTEIN FIC1"/>
    <property type="match status" value="1"/>
</dbReference>
<accession>A0AAD2AE36</accession>
<name>A0AAD2AE36_9LAMI</name>
<dbReference type="PANTHER" id="PTHR32246:SF22">
    <property type="entry name" value="C2 DOMAIN-CONTAINING PROTEIN"/>
    <property type="match status" value="1"/>
</dbReference>
<dbReference type="SMART" id="SM00239">
    <property type="entry name" value="C2"/>
    <property type="match status" value="1"/>
</dbReference>
<protein>
    <recommendedName>
        <fullName evidence="2">C2 domain-containing protein</fullName>
    </recommendedName>
</protein>